<dbReference type="PANTHER" id="PTHR12935">
    <property type="entry name" value="GAMMA-GLUTAMYLCYCLOTRANSFERASE"/>
    <property type="match status" value="1"/>
</dbReference>
<comment type="caution">
    <text evidence="4">The sequence shown here is derived from an EMBL/GenBank/DDBJ whole genome shotgun (WGS) entry which is preliminary data.</text>
</comment>
<dbReference type="RefSeq" id="WP_070983796.1">
    <property type="nucleotide sequence ID" value="NZ_MKJU01000022.1"/>
</dbReference>
<dbReference type="GO" id="GO:0003839">
    <property type="term" value="F:gamma-glutamylcyclotransferase activity"/>
    <property type="evidence" value="ECO:0007669"/>
    <property type="project" value="InterPro"/>
</dbReference>
<dbReference type="InterPro" id="IPR013024">
    <property type="entry name" value="GGCT-like"/>
</dbReference>
<evidence type="ECO:0000256" key="1">
    <source>
        <dbReference type="ARBA" id="ARBA00023239"/>
    </source>
</evidence>
<evidence type="ECO:0000313" key="5">
    <source>
        <dbReference type="Proteomes" id="UP000179786"/>
    </source>
</evidence>
<keyword evidence="1" id="KW-0456">Lyase</keyword>
<dbReference type="InterPro" id="IPR017939">
    <property type="entry name" value="G-Glutamylcylcotransferase"/>
</dbReference>
<gene>
    <name evidence="4" type="ORF">BET10_06545</name>
</gene>
<dbReference type="Pfam" id="PF13772">
    <property type="entry name" value="AIG2_2"/>
    <property type="match status" value="1"/>
</dbReference>
<dbReference type="OrthoDB" id="5401862at2"/>
<dbReference type="SUPFAM" id="SSF110857">
    <property type="entry name" value="Gamma-glutamyl cyclotransferase-like"/>
    <property type="match status" value="1"/>
</dbReference>
<sequence length="174" mass="19980">MSNKPHINFAFGSNLSTKRLFARLPQARCLGVAKLYQHRLTFNMLSTDGSAKCTIEPTSYRDDVVIGVLYGLDDEELAMLDAIEGERYDRVSIEVDSAQHGLIEAYCYIANTFIEDQLPFDWYVQHVLNGALEHTFPSEYVALIEAQTHVTDHFTERSEREWQLHRPLKKTKKA</sequence>
<protein>
    <recommendedName>
        <fullName evidence="6">Gamma-glutamylcyclotransferase</fullName>
    </recommendedName>
</protein>
<reference evidence="4 5" key="1">
    <citation type="submission" date="2016-09" db="EMBL/GenBank/DDBJ databases">
        <title>Pseudoalteromonas amylolytica sp. nov., isolated from the surface seawater.</title>
        <authorList>
            <person name="Wu Y.-H."/>
            <person name="Cheng H."/>
            <person name="Jin X.-B."/>
            <person name="Wang C.-S."/>
            <person name="Xu X.-W."/>
        </authorList>
    </citation>
    <scope>NUCLEOTIDE SEQUENCE [LARGE SCALE GENOMIC DNA]</scope>
    <source>
        <strain evidence="4 5">JW1</strain>
    </source>
</reference>
<evidence type="ECO:0008006" key="6">
    <source>
        <dbReference type="Google" id="ProtNLM"/>
    </source>
</evidence>
<organism evidence="4 5">
    <name type="scientific">Pseudoalteromonas amylolytica</name>
    <dbReference type="NCBI Taxonomy" id="1859457"/>
    <lineage>
        <taxon>Bacteria</taxon>
        <taxon>Pseudomonadati</taxon>
        <taxon>Pseudomonadota</taxon>
        <taxon>Gammaproteobacteria</taxon>
        <taxon>Alteromonadales</taxon>
        <taxon>Pseudoalteromonadaceae</taxon>
        <taxon>Pseudoalteromonas</taxon>
    </lineage>
</organism>
<dbReference type="AlphaFoldDB" id="A0A1S1MXV8"/>
<feature type="active site" description="Proton acceptor" evidence="2">
    <location>
        <position position="84"/>
    </location>
</feature>
<evidence type="ECO:0000313" key="4">
    <source>
        <dbReference type="EMBL" id="OHU91992.1"/>
    </source>
</evidence>
<feature type="binding site" evidence="3">
    <location>
        <position position="123"/>
    </location>
    <ligand>
        <name>substrate</name>
    </ligand>
</feature>
<proteinExistence type="predicted"/>
<dbReference type="STRING" id="1859457.BET10_06545"/>
<dbReference type="Proteomes" id="UP000179786">
    <property type="component" value="Unassembled WGS sequence"/>
</dbReference>
<dbReference type="Gene3D" id="3.10.490.10">
    <property type="entry name" value="Gamma-glutamyl cyclotransferase-like"/>
    <property type="match status" value="1"/>
</dbReference>
<evidence type="ECO:0000256" key="3">
    <source>
        <dbReference type="PIRSR" id="PIRSR617939-2"/>
    </source>
</evidence>
<name>A0A1S1MXV8_9GAMM</name>
<dbReference type="EMBL" id="MKJU01000022">
    <property type="protein sequence ID" value="OHU91992.1"/>
    <property type="molecule type" value="Genomic_DNA"/>
</dbReference>
<evidence type="ECO:0000256" key="2">
    <source>
        <dbReference type="PIRSR" id="PIRSR617939-1"/>
    </source>
</evidence>
<dbReference type="InterPro" id="IPR036568">
    <property type="entry name" value="GGCT-like_sf"/>
</dbReference>
<dbReference type="CDD" id="cd06661">
    <property type="entry name" value="GGCT_like"/>
    <property type="match status" value="1"/>
</dbReference>
<accession>A0A1S1MXV8</accession>
<keyword evidence="5" id="KW-1185">Reference proteome</keyword>
<dbReference type="PANTHER" id="PTHR12935:SF0">
    <property type="entry name" value="GAMMA-GLUTAMYLCYCLOTRANSFERASE"/>
    <property type="match status" value="1"/>
</dbReference>